<sequence>ADNAPMVDNFDVEECPYPACIPTDSVLVKTLYLSVDPYMRCQMNEDTGADYLSPWKLGEAAGGVGVGVVIKSNHVNFKQGDIVTVQEFMWPWQLFAVMSADHLTK</sequence>
<evidence type="ECO:0000256" key="4">
    <source>
        <dbReference type="ARBA" id="ARBA00033119"/>
    </source>
</evidence>
<dbReference type="SUPFAM" id="SSF50129">
    <property type="entry name" value="GroES-like"/>
    <property type="match status" value="1"/>
</dbReference>
<comment type="similarity">
    <text evidence="1">Belongs to the NADP-dependent oxidoreductase L4BD family.</text>
</comment>
<keyword evidence="9" id="KW-1185">Reference proteome</keyword>
<dbReference type="RefSeq" id="XP_006819022.1">
    <property type="nucleotide sequence ID" value="XM_006818959.1"/>
</dbReference>
<evidence type="ECO:0000313" key="10">
    <source>
        <dbReference type="RefSeq" id="XP_006819022.1"/>
    </source>
</evidence>
<dbReference type="InterPro" id="IPR045010">
    <property type="entry name" value="MDR_fam"/>
</dbReference>
<dbReference type="Pfam" id="PF16884">
    <property type="entry name" value="ADH_N_2"/>
    <property type="match status" value="1"/>
</dbReference>
<evidence type="ECO:0000259" key="8">
    <source>
        <dbReference type="Pfam" id="PF16884"/>
    </source>
</evidence>
<evidence type="ECO:0000256" key="7">
    <source>
        <dbReference type="ARBA" id="ARBA00049070"/>
    </source>
</evidence>
<dbReference type="GeneID" id="102804092"/>
<comment type="catalytic activity">
    <reaction evidence="6">
        <text>13,14-dihydro-15-oxo-PGF2alpha + NADP(+) = 15-oxoprostaglandin F2alpha + NADPH + H(+)</text>
        <dbReference type="Rhea" id="RHEA:50588"/>
        <dbReference type="ChEBI" id="CHEBI:15378"/>
        <dbReference type="ChEBI" id="CHEBI:57783"/>
        <dbReference type="ChEBI" id="CHEBI:58349"/>
        <dbReference type="ChEBI" id="CHEBI:133374"/>
        <dbReference type="ChEBI" id="CHEBI:133409"/>
    </reaction>
    <physiologicalReaction direction="right-to-left" evidence="6">
        <dbReference type="Rhea" id="RHEA:50590"/>
    </physiologicalReaction>
</comment>
<dbReference type="InterPro" id="IPR041694">
    <property type="entry name" value="ADH_N_2"/>
</dbReference>
<organism evidence="9 10">
    <name type="scientific">Saccoglossus kowalevskii</name>
    <name type="common">Acorn worm</name>
    <dbReference type="NCBI Taxonomy" id="10224"/>
    <lineage>
        <taxon>Eukaryota</taxon>
        <taxon>Metazoa</taxon>
        <taxon>Hemichordata</taxon>
        <taxon>Enteropneusta</taxon>
        <taxon>Harrimaniidae</taxon>
        <taxon>Saccoglossus</taxon>
    </lineage>
</organism>
<evidence type="ECO:0000256" key="3">
    <source>
        <dbReference type="ARBA" id="ARBA00023002"/>
    </source>
</evidence>
<dbReference type="PANTHER" id="PTHR43205:SF5">
    <property type="entry name" value="PROSTAGLANDIN REDUCTASE 2"/>
    <property type="match status" value="1"/>
</dbReference>
<keyword evidence="3" id="KW-0560">Oxidoreductase</keyword>
<feature type="non-terminal residue" evidence="10">
    <location>
        <position position="1"/>
    </location>
</feature>
<evidence type="ECO:0000256" key="1">
    <source>
        <dbReference type="ARBA" id="ARBA00010460"/>
    </source>
</evidence>
<evidence type="ECO:0000256" key="2">
    <source>
        <dbReference type="ARBA" id="ARBA00011981"/>
    </source>
</evidence>
<gene>
    <name evidence="10" type="primary">LOC102804092</name>
</gene>
<evidence type="ECO:0000256" key="5">
    <source>
        <dbReference type="ARBA" id="ARBA00047878"/>
    </source>
</evidence>
<name>A0ABM0MG81_SACKO</name>
<dbReference type="PANTHER" id="PTHR43205">
    <property type="entry name" value="PROSTAGLANDIN REDUCTASE"/>
    <property type="match status" value="1"/>
</dbReference>
<dbReference type="EC" id="1.3.1.48" evidence="2"/>
<dbReference type="InterPro" id="IPR011032">
    <property type="entry name" value="GroES-like_sf"/>
</dbReference>
<evidence type="ECO:0000256" key="6">
    <source>
        <dbReference type="ARBA" id="ARBA00048290"/>
    </source>
</evidence>
<feature type="non-terminal residue" evidence="10">
    <location>
        <position position="105"/>
    </location>
</feature>
<comment type="catalytic activity">
    <reaction evidence="7">
        <text>13,14-dihydro-15-oxo-prostaglandin E1 + NADP(+) = 15-oxoprostaglandin E1 + NADPH + H(+)</text>
        <dbReference type="Rhea" id="RHEA:50584"/>
        <dbReference type="ChEBI" id="CHEBI:15378"/>
        <dbReference type="ChEBI" id="CHEBI:57401"/>
        <dbReference type="ChEBI" id="CHEBI:57783"/>
        <dbReference type="ChEBI" id="CHEBI:58349"/>
        <dbReference type="ChEBI" id="CHEBI:133408"/>
    </reaction>
    <physiologicalReaction direction="right-to-left" evidence="7">
        <dbReference type="Rhea" id="RHEA:50586"/>
    </physiologicalReaction>
</comment>
<dbReference type="Gene3D" id="3.90.180.10">
    <property type="entry name" value="Medium-chain alcohol dehydrogenases, catalytic domain"/>
    <property type="match status" value="1"/>
</dbReference>
<accession>A0ABM0MG81</accession>
<comment type="catalytic activity">
    <reaction evidence="5">
        <text>13,14-dihydro-15-oxo-prostaglandin F1alpha + NADP(+) = 15-oxoprostaglandin F1alpha + NADPH + H(+)</text>
        <dbReference type="Rhea" id="RHEA:50592"/>
        <dbReference type="ChEBI" id="CHEBI:15378"/>
        <dbReference type="ChEBI" id="CHEBI:57783"/>
        <dbReference type="ChEBI" id="CHEBI:58349"/>
        <dbReference type="ChEBI" id="CHEBI:79072"/>
        <dbReference type="ChEBI" id="CHEBI:133411"/>
    </reaction>
    <physiologicalReaction direction="right-to-left" evidence="5">
        <dbReference type="Rhea" id="RHEA:50594"/>
    </physiologicalReaction>
</comment>
<protein>
    <recommendedName>
        <fullName evidence="4">15-oxoprostaglandin 13-reductase</fullName>
        <ecNumber evidence="2">1.3.1.48</ecNumber>
    </recommendedName>
    <alternativeName>
        <fullName evidence="4">15-oxoprostaglandin 13-reductase</fullName>
    </alternativeName>
</protein>
<evidence type="ECO:0000313" key="9">
    <source>
        <dbReference type="Proteomes" id="UP000694865"/>
    </source>
</evidence>
<proteinExistence type="inferred from homology"/>
<feature type="domain" description="Oxidoreductase N-terminal" evidence="8">
    <location>
        <begin position="4"/>
        <end position="104"/>
    </location>
</feature>
<reference evidence="10" key="1">
    <citation type="submission" date="2025-08" db="UniProtKB">
        <authorList>
            <consortium name="RefSeq"/>
        </authorList>
    </citation>
    <scope>IDENTIFICATION</scope>
    <source>
        <tissue evidence="10">Testes</tissue>
    </source>
</reference>
<dbReference type="Proteomes" id="UP000694865">
    <property type="component" value="Unplaced"/>
</dbReference>